<evidence type="ECO:0000256" key="1">
    <source>
        <dbReference type="SAM" id="MobiDB-lite"/>
    </source>
</evidence>
<proteinExistence type="predicted"/>
<keyword evidence="3" id="KW-1185">Reference proteome</keyword>
<gene>
    <name evidence="2" type="ORF">SELMODRAFT_430468</name>
</gene>
<reference evidence="2 3" key="1">
    <citation type="journal article" date="2011" name="Science">
        <title>The Selaginella genome identifies genetic changes associated with the evolution of vascular plants.</title>
        <authorList>
            <person name="Banks J.A."/>
            <person name="Nishiyama T."/>
            <person name="Hasebe M."/>
            <person name="Bowman J.L."/>
            <person name="Gribskov M."/>
            <person name="dePamphilis C."/>
            <person name="Albert V.A."/>
            <person name="Aono N."/>
            <person name="Aoyama T."/>
            <person name="Ambrose B.A."/>
            <person name="Ashton N.W."/>
            <person name="Axtell M.J."/>
            <person name="Barker E."/>
            <person name="Barker M.S."/>
            <person name="Bennetzen J.L."/>
            <person name="Bonawitz N.D."/>
            <person name="Chapple C."/>
            <person name="Cheng C."/>
            <person name="Correa L.G."/>
            <person name="Dacre M."/>
            <person name="DeBarry J."/>
            <person name="Dreyer I."/>
            <person name="Elias M."/>
            <person name="Engstrom E.M."/>
            <person name="Estelle M."/>
            <person name="Feng L."/>
            <person name="Finet C."/>
            <person name="Floyd S.K."/>
            <person name="Frommer W.B."/>
            <person name="Fujita T."/>
            <person name="Gramzow L."/>
            <person name="Gutensohn M."/>
            <person name="Harholt J."/>
            <person name="Hattori M."/>
            <person name="Heyl A."/>
            <person name="Hirai T."/>
            <person name="Hiwatashi Y."/>
            <person name="Ishikawa M."/>
            <person name="Iwata M."/>
            <person name="Karol K.G."/>
            <person name="Koehler B."/>
            <person name="Kolukisaoglu U."/>
            <person name="Kubo M."/>
            <person name="Kurata T."/>
            <person name="Lalonde S."/>
            <person name="Li K."/>
            <person name="Li Y."/>
            <person name="Litt A."/>
            <person name="Lyons E."/>
            <person name="Manning G."/>
            <person name="Maruyama T."/>
            <person name="Michael T.P."/>
            <person name="Mikami K."/>
            <person name="Miyazaki S."/>
            <person name="Morinaga S."/>
            <person name="Murata T."/>
            <person name="Mueller-Roeber B."/>
            <person name="Nelson D.R."/>
            <person name="Obara M."/>
            <person name="Oguri Y."/>
            <person name="Olmstead R.G."/>
            <person name="Onodera N."/>
            <person name="Petersen B.L."/>
            <person name="Pils B."/>
            <person name="Prigge M."/>
            <person name="Rensing S.A."/>
            <person name="Riano-Pachon D.M."/>
            <person name="Roberts A.W."/>
            <person name="Sato Y."/>
            <person name="Scheller H.V."/>
            <person name="Schulz B."/>
            <person name="Schulz C."/>
            <person name="Shakirov E.V."/>
            <person name="Shibagaki N."/>
            <person name="Shinohara N."/>
            <person name="Shippen D.E."/>
            <person name="Soerensen I."/>
            <person name="Sotooka R."/>
            <person name="Sugimoto N."/>
            <person name="Sugita M."/>
            <person name="Sumikawa N."/>
            <person name="Tanurdzic M."/>
            <person name="Theissen G."/>
            <person name="Ulvskov P."/>
            <person name="Wakazuki S."/>
            <person name="Weng J.K."/>
            <person name="Willats W.W."/>
            <person name="Wipf D."/>
            <person name="Wolf P.G."/>
            <person name="Yang L."/>
            <person name="Zimmer A.D."/>
            <person name="Zhu Q."/>
            <person name="Mitros T."/>
            <person name="Hellsten U."/>
            <person name="Loque D."/>
            <person name="Otillar R."/>
            <person name="Salamov A."/>
            <person name="Schmutz J."/>
            <person name="Shapiro H."/>
            <person name="Lindquist E."/>
            <person name="Lucas S."/>
            <person name="Rokhsar D."/>
            <person name="Grigoriev I.V."/>
        </authorList>
    </citation>
    <scope>NUCLEOTIDE SEQUENCE [LARGE SCALE GENOMIC DNA]</scope>
</reference>
<dbReference type="Gramene" id="EFJ06752">
    <property type="protein sequence ID" value="EFJ06752"/>
    <property type="gene ID" value="SELMODRAFT_430468"/>
</dbReference>
<dbReference type="EMBL" id="GL377695">
    <property type="protein sequence ID" value="EFJ06752.1"/>
    <property type="molecule type" value="Genomic_DNA"/>
</dbReference>
<organism evidence="3">
    <name type="scientific">Selaginella moellendorffii</name>
    <name type="common">Spikemoss</name>
    <dbReference type="NCBI Taxonomy" id="88036"/>
    <lineage>
        <taxon>Eukaryota</taxon>
        <taxon>Viridiplantae</taxon>
        <taxon>Streptophyta</taxon>
        <taxon>Embryophyta</taxon>
        <taxon>Tracheophyta</taxon>
        <taxon>Lycopodiopsida</taxon>
        <taxon>Selaginellales</taxon>
        <taxon>Selaginellaceae</taxon>
        <taxon>Selaginella</taxon>
    </lineage>
</organism>
<dbReference type="HOGENOM" id="CLU_047898_0_0_1"/>
<sequence>MGMRAWISYRYKGVYYLLYKQWGQLEYVGERLVALLADHPDPEEWRRLLDKAVFIQAQALIFLPLFDQAQALIFLPLSDQAQAFIFSASRLTLARQCGGKERSEHQPSDAIIDAVRDYTLGGDDRRKREYLEDMGRMQYHSIRSVGDAVIATMAAILDDPVQFRAFIRNEAEKKLGGGNGWAFLCRNIESHERLWFRLLELGVFVSNREPVMEQPELDLMMEYVYIIDLDAGTFSVSSCHVLNSGTWKMGEIPKNWLRRLQIPEPWIELAIAYSPAVKRIVLERLNCGENWLFRMVVDKLSAPYQSFDECLNILQLIQNFLFVEDDDHGETAYAKIRKSQVHLPWEEEAPQDDEEDEEDDEDDEEDEEGSQPLLPAFKLGSLFDKAVVTREDDEKSSTAAACTKLRSSSLLLHAAKRPSLLGAQLSECRN</sequence>
<feature type="region of interest" description="Disordered" evidence="1">
    <location>
        <begin position="344"/>
        <end position="376"/>
    </location>
</feature>
<evidence type="ECO:0000313" key="3">
    <source>
        <dbReference type="Proteomes" id="UP000001514"/>
    </source>
</evidence>
<evidence type="ECO:0000313" key="2">
    <source>
        <dbReference type="EMBL" id="EFJ06752.1"/>
    </source>
</evidence>
<dbReference type="KEGG" id="smo:SELMODRAFT_430468"/>
<dbReference type="Proteomes" id="UP000001514">
    <property type="component" value="Unassembled WGS sequence"/>
</dbReference>
<dbReference type="AlphaFoldDB" id="D8T9I3"/>
<name>D8T9I3_SELML</name>
<dbReference type="InParanoid" id="D8T9I3"/>
<feature type="compositionally biased region" description="Acidic residues" evidence="1">
    <location>
        <begin position="346"/>
        <end position="369"/>
    </location>
</feature>
<protein>
    <submittedName>
        <fullName evidence="2">Uncharacterized protein</fullName>
    </submittedName>
</protein>
<accession>D8T9I3</accession>